<keyword evidence="2" id="KW-1185">Reference proteome</keyword>
<name>A0ACD1AAL3_9FIRM</name>
<sequence length="322" mass="35062">MNTGMRLMEMKNNKFFGRFYGILLLLLLAFFFWGIFKILSPDNFGTPEKMYYYLQSSIIYSVGACGFYFIVVMGLFDFSIGANVVLSAIVGVTMAKQFGYVGLLVGAMSCGLLIGFCNGILYAKLRIPSMIVTVGLMLVFESLAYFASGGQKQSLDSSLQFFGKAPGNMILALIAFLLTFFILKYTKVGTYCYAIGSDEYVAKNMGINVNRYKILGFVLLHFFVGIMAILSVSFGTSMTATTGMASMSRNFTPLMGTFFGLAFRKYGTPVPAMIIGEFIISIIFNGFIALGAPTTIQNVVTGAALLTIVALTTRPAKGVVVK</sequence>
<dbReference type="Proteomes" id="UP000594014">
    <property type="component" value="Chromosome"/>
</dbReference>
<dbReference type="EMBL" id="CP042469">
    <property type="protein sequence ID" value="QOX63515.1"/>
    <property type="molecule type" value="Genomic_DNA"/>
</dbReference>
<reference evidence="1" key="1">
    <citation type="submission" date="2019-08" db="EMBL/GenBank/DDBJ databases">
        <title>Genome sequence of Clostridiales bacterium MT110.</title>
        <authorList>
            <person name="Cao J."/>
        </authorList>
    </citation>
    <scope>NUCLEOTIDE SEQUENCE</scope>
    <source>
        <strain evidence="1">MT110</strain>
    </source>
</reference>
<organism evidence="1 2">
    <name type="scientific">Anoxybacterium hadale</name>
    <dbReference type="NCBI Taxonomy" id="3408580"/>
    <lineage>
        <taxon>Bacteria</taxon>
        <taxon>Bacillati</taxon>
        <taxon>Bacillota</taxon>
        <taxon>Clostridia</taxon>
        <taxon>Peptostreptococcales</taxon>
        <taxon>Anaerovoracaceae</taxon>
        <taxon>Anoxybacterium</taxon>
    </lineage>
</organism>
<protein>
    <submittedName>
        <fullName evidence="1">ABC transporter permease</fullName>
    </submittedName>
</protein>
<proteinExistence type="predicted"/>
<evidence type="ECO:0000313" key="2">
    <source>
        <dbReference type="Proteomes" id="UP000594014"/>
    </source>
</evidence>
<gene>
    <name evidence="1" type="ORF">FRZ06_09200</name>
</gene>
<accession>A0ACD1AAL3</accession>
<evidence type="ECO:0000313" key="1">
    <source>
        <dbReference type="EMBL" id="QOX63515.1"/>
    </source>
</evidence>